<dbReference type="EMBL" id="JBHSFK010000049">
    <property type="protein sequence ID" value="MFC4506933.1"/>
    <property type="molecule type" value="Genomic_DNA"/>
</dbReference>
<dbReference type="Pfam" id="PF00196">
    <property type="entry name" value="GerE"/>
    <property type="match status" value="1"/>
</dbReference>
<dbReference type="InterPro" id="IPR036388">
    <property type="entry name" value="WH-like_DNA-bd_sf"/>
</dbReference>
<dbReference type="PANTHER" id="PTHR16305:SF35">
    <property type="entry name" value="TRANSCRIPTIONAL ACTIVATOR DOMAIN"/>
    <property type="match status" value="1"/>
</dbReference>
<dbReference type="SUPFAM" id="SSF48452">
    <property type="entry name" value="TPR-like"/>
    <property type="match status" value="1"/>
</dbReference>
<dbReference type="InterPro" id="IPR027417">
    <property type="entry name" value="P-loop_NTPase"/>
</dbReference>
<evidence type="ECO:0000313" key="5">
    <source>
        <dbReference type="Proteomes" id="UP001595839"/>
    </source>
</evidence>
<dbReference type="SUPFAM" id="SSF46894">
    <property type="entry name" value="C-terminal effector domain of the bipartite response regulators"/>
    <property type="match status" value="1"/>
</dbReference>
<dbReference type="PANTHER" id="PTHR16305">
    <property type="entry name" value="TESTICULAR SOLUBLE ADENYLYL CYCLASE"/>
    <property type="match status" value="1"/>
</dbReference>
<dbReference type="SUPFAM" id="SSF52540">
    <property type="entry name" value="P-loop containing nucleoside triphosphate hydrolases"/>
    <property type="match status" value="1"/>
</dbReference>
<proteinExistence type="predicted"/>
<feature type="domain" description="HTH luxR-type" evidence="3">
    <location>
        <begin position="852"/>
        <end position="917"/>
    </location>
</feature>
<organism evidence="4 5">
    <name type="scientific">Streptomyces vulcanius</name>
    <dbReference type="NCBI Taxonomy" id="1441876"/>
    <lineage>
        <taxon>Bacteria</taxon>
        <taxon>Bacillati</taxon>
        <taxon>Actinomycetota</taxon>
        <taxon>Actinomycetes</taxon>
        <taxon>Kitasatosporales</taxon>
        <taxon>Streptomycetaceae</taxon>
        <taxon>Streptomyces</taxon>
    </lineage>
</organism>
<dbReference type="Pfam" id="PF13191">
    <property type="entry name" value="AAA_16"/>
    <property type="match status" value="1"/>
</dbReference>
<protein>
    <submittedName>
        <fullName evidence="4">AAA family ATPase</fullName>
    </submittedName>
</protein>
<name>A0ABV9B3W6_9ACTN</name>
<dbReference type="CDD" id="cd06170">
    <property type="entry name" value="LuxR_C_like"/>
    <property type="match status" value="1"/>
</dbReference>
<gene>
    <name evidence="4" type="ORF">ACFPIH_47080</name>
</gene>
<dbReference type="Gene3D" id="1.10.10.10">
    <property type="entry name" value="Winged helix-like DNA-binding domain superfamily/Winged helix DNA-binding domain"/>
    <property type="match status" value="1"/>
</dbReference>
<comment type="caution">
    <text evidence="4">The sequence shown here is derived from an EMBL/GenBank/DDBJ whole genome shotgun (WGS) entry which is preliminary data.</text>
</comment>
<keyword evidence="5" id="KW-1185">Reference proteome</keyword>
<dbReference type="InterPro" id="IPR016032">
    <property type="entry name" value="Sig_transdc_resp-reg_C-effctor"/>
</dbReference>
<dbReference type="InterPro" id="IPR000792">
    <property type="entry name" value="Tscrpt_reg_LuxR_C"/>
</dbReference>
<dbReference type="PROSITE" id="PS50043">
    <property type="entry name" value="HTH_LUXR_2"/>
    <property type="match status" value="1"/>
</dbReference>
<dbReference type="Gene3D" id="3.40.50.300">
    <property type="entry name" value="P-loop containing nucleotide triphosphate hydrolases"/>
    <property type="match status" value="1"/>
</dbReference>
<dbReference type="RefSeq" id="WP_381185216.1">
    <property type="nucleotide sequence ID" value="NZ_JBHSFK010000049.1"/>
</dbReference>
<accession>A0ABV9B3W6</accession>
<dbReference type="InterPro" id="IPR011990">
    <property type="entry name" value="TPR-like_helical_dom_sf"/>
</dbReference>
<keyword evidence="2" id="KW-0067">ATP-binding</keyword>
<dbReference type="InterPro" id="IPR041664">
    <property type="entry name" value="AAA_16"/>
</dbReference>
<dbReference type="PRINTS" id="PR00038">
    <property type="entry name" value="HTHLUXR"/>
</dbReference>
<reference evidence="5" key="1">
    <citation type="journal article" date="2019" name="Int. J. Syst. Evol. Microbiol.">
        <title>The Global Catalogue of Microorganisms (GCM) 10K type strain sequencing project: providing services to taxonomists for standard genome sequencing and annotation.</title>
        <authorList>
            <consortium name="The Broad Institute Genomics Platform"/>
            <consortium name="The Broad Institute Genome Sequencing Center for Infectious Disease"/>
            <person name="Wu L."/>
            <person name="Ma J."/>
        </authorList>
    </citation>
    <scope>NUCLEOTIDE SEQUENCE [LARGE SCALE GENOMIC DNA]</scope>
    <source>
        <strain evidence="5">CGMCC 4.7177</strain>
    </source>
</reference>
<evidence type="ECO:0000256" key="2">
    <source>
        <dbReference type="ARBA" id="ARBA00022840"/>
    </source>
</evidence>
<evidence type="ECO:0000256" key="1">
    <source>
        <dbReference type="ARBA" id="ARBA00022741"/>
    </source>
</evidence>
<sequence>MARSGSRAGLLGRQNERRALDDLLTGVRAGRSGVLVLRGEAGIGKTALLGYLLGRADCRTVRVAGVQSEMELSYAGLHQLCAPLLTGLDQLPEPQRDALGAAFGLRAGDAPDRFLVGLATLSLLADAGGNQPLVCLIDDAQWLDRASALTLEFVARRLLAESVVLVFAVREPSAGEVLGSLPELRVTGLTERDSRTLLASVVTGPLDQRVRDRIVAESRGNPLALLELPRGLTSAELAGGFGHPDAWPLSSQLEQGFLRRVQSLPAETQRLLFTAAAEPVGDVTLLRRAAERLGIDVDAAASHADAAELITLGTRVRFRHPLVRSAAYRAAGPDERREVHKALADSTDAQLDPDRRAWHLAGAASGPDETVAAELEHSAGRAQARGGIAAAAAFLQRATALTQDPARRAARAVGAAQAKLHAGAFEPAAALLATAEAGPLDELGRARIDVLQAEIAFAQNRGSEASPLLLAAARRFGRLDVALARETYLDAVAAAIFAGRLARGAGLREVGQAARGAPSPRLPRVPDMVLDAVAVRLTDGYSAAAPMMERVLEAFCDEEIPVQEARRWLWLASVLAADLWDDERWHLVATRHVEITRESGALSALPDALDSRAHMHLIAGELAAAASLVEEVGTVCAATGSNPPRVGPLGLAVWRGREREARTLIDAILSEAVPRGQGAAVTVTHWYRAVLCNGLGHYAEALTAAQEAAAHQVEFASPRWGLVELIEAAVRSGSPESATDALDQLAETTQASGTDWALGVEARSRALLSEGDAAEQLYREAIERLARTRVRVELARAQLLYGEWLRRENRRVDARAQLGDAHEMFSQIGAEAFAERARAELQATGARVRKHTVATPTALTPQEAQIARLAGEGLTNPEIGVQLFLSPHTVEWHLRKVFSKLGISSRKEIRTMRLEGEATSA</sequence>
<dbReference type="Proteomes" id="UP001595839">
    <property type="component" value="Unassembled WGS sequence"/>
</dbReference>
<evidence type="ECO:0000313" key="4">
    <source>
        <dbReference type="EMBL" id="MFC4506933.1"/>
    </source>
</evidence>
<evidence type="ECO:0000259" key="3">
    <source>
        <dbReference type="PROSITE" id="PS50043"/>
    </source>
</evidence>
<dbReference type="SMART" id="SM00421">
    <property type="entry name" value="HTH_LUXR"/>
    <property type="match status" value="1"/>
</dbReference>
<keyword evidence="1" id="KW-0547">Nucleotide-binding</keyword>